<dbReference type="Pfam" id="PF12874">
    <property type="entry name" value="zf-met"/>
    <property type="match status" value="1"/>
</dbReference>
<feature type="domain" description="C2H2-type" evidence="8">
    <location>
        <begin position="382"/>
        <end position="410"/>
    </location>
</feature>
<dbReference type="InterPro" id="IPR036236">
    <property type="entry name" value="Znf_C2H2_sf"/>
</dbReference>
<evidence type="ECO:0000256" key="4">
    <source>
        <dbReference type="ARBA" id="ARBA00022833"/>
    </source>
</evidence>
<dbReference type="PROSITE" id="PS51915">
    <property type="entry name" value="ZAD"/>
    <property type="match status" value="1"/>
</dbReference>
<feature type="domain" description="C2H2-type" evidence="8">
    <location>
        <begin position="290"/>
        <end position="314"/>
    </location>
</feature>
<dbReference type="InterPro" id="IPR012934">
    <property type="entry name" value="Znf_AD"/>
</dbReference>
<dbReference type="PROSITE" id="PS00028">
    <property type="entry name" value="ZINC_FINGER_C2H2_1"/>
    <property type="match status" value="6"/>
</dbReference>
<feature type="compositionally biased region" description="Basic and acidic residues" evidence="7">
    <location>
        <begin position="117"/>
        <end position="129"/>
    </location>
</feature>
<feature type="domain" description="C2H2-type" evidence="8">
    <location>
        <begin position="438"/>
        <end position="466"/>
    </location>
</feature>
<dbReference type="OrthoDB" id="3565419at2759"/>
<dbReference type="InterPro" id="IPR013087">
    <property type="entry name" value="Znf_C2H2_type"/>
</dbReference>
<dbReference type="PANTHER" id="PTHR23225">
    <property type="entry name" value="ZINC FINGER PROTEIN"/>
    <property type="match status" value="1"/>
</dbReference>
<feature type="domain" description="C2H2-type" evidence="8">
    <location>
        <begin position="410"/>
        <end position="437"/>
    </location>
</feature>
<sequence length="475" mass="55305">MEVAMLDVTESSCRLCLVPITNAAVDLYAEQLIEMVESVFRITFVRAKWFPQMICKDCQALVLQIHDYIQKVRANQDYLQSVNSNLPKTRSAEVKTESDSEQKYEPTIEQPISPKTKPIEDKEENDRLQPSEADAGNDDYEEHSIEEVIPKRRRKIKKTKSTDETRAKEEELIKRYYTFRCDVCSKETTNFKALLDHFRESHKTSGYIKCCNKKLYRRCRLLDHISKHQDPDTFRCEICNKTYACRTSLELHNMHLHLSENEKPHKCSVCSKSFAKDYQLKCHMVRHVAVECPKCGRILSNRLSLRDHLINVHSEVGQKQSVCDICGKGFRSKVSFQRHVLMHQGAAPDNRVQCHLCPRWLTNKMGLQKHIRTQHMEIGNQFVCGDCGKISPNSSALQQHRRVVHAEEKFSCEVCGKRFKRAITLKEHRAIHTGEKLYSCRFCPMTFISNANMYSHQKKMHPDEWEKARVGKLKK</sequence>
<evidence type="ECO:0000256" key="3">
    <source>
        <dbReference type="ARBA" id="ARBA00022771"/>
    </source>
</evidence>
<dbReference type="GO" id="GO:0005634">
    <property type="term" value="C:nucleus"/>
    <property type="evidence" value="ECO:0007669"/>
    <property type="project" value="InterPro"/>
</dbReference>
<feature type="binding site" evidence="6">
    <location>
        <position position="13"/>
    </location>
    <ligand>
        <name>Zn(2+)</name>
        <dbReference type="ChEBI" id="CHEBI:29105"/>
    </ligand>
</feature>
<evidence type="ECO:0000256" key="1">
    <source>
        <dbReference type="ARBA" id="ARBA00022723"/>
    </source>
</evidence>
<evidence type="ECO:0000259" key="9">
    <source>
        <dbReference type="PROSITE" id="PS51915"/>
    </source>
</evidence>
<dbReference type="GO" id="GO:0003700">
    <property type="term" value="F:DNA-binding transcription factor activity"/>
    <property type="evidence" value="ECO:0007669"/>
    <property type="project" value="InterPro"/>
</dbReference>
<evidence type="ECO:0000259" key="8">
    <source>
        <dbReference type="PROSITE" id="PS50157"/>
    </source>
</evidence>
<feature type="domain" description="C2H2-type" evidence="8">
    <location>
        <begin position="179"/>
        <end position="202"/>
    </location>
</feature>
<dbReference type="Gene3D" id="3.30.160.60">
    <property type="entry name" value="Classic Zinc Finger"/>
    <property type="match status" value="6"/>
</dbReference>
<dbReference type="VEuPathDB" id="VectorBase:AAEL011868"/>
<feature type="binding site" evidence="6">
    <location>
        <position position="16"/>
    </location>
    <ligand>
        <name>Zn(2+)</name>
        <dbReference type="ChEBI" id="CHEBI:29105"/>
    </ligand>
</feature>
<evidence type="ECO:0000256" key="7">
    <source>
        <dbReference type="SAM" id="MobiDB-lite"/>
    </source>
</evidence>
<feature type="domain" description="C2H2-type" evidence="8">
    <location>
        <begin position="234"/>
        <end position="262"/>
    </location>
</feature>
<name>A0A1S4FUT0_AEDAE</name>
<dbReference type="GO" id="GO:0008270">
    <property type="term" value="F:zinc ion binding"/>
    <property type="evidence" value="ECO:0007669"/>
    <property type="project" value="UniProtKB-UniRule"/>
</dbReference>
<reference evidence="10" key="2">
    <citation type="submission" date="2025-05" db="UniProtKB">
        <authorList>
            <consortium name="EnsemblMetazoa"/>
        </authorList>
    </citation>
    <scope>IDENTIFICATION</scope>
    <source>
        <strain evidence="10">LVP_AGWG</strain>
    </source>
</reference>
<dbReference type="EnsemblMetazoa" id="AAEL011868-RA">
    <property type="protein sequence ID" value="AAEL011868-PA"/>
    <property type="gene ID" value="AAEL011868"/>
</dbReference>
<feature type="binding site" evidence="6">
    <location>
        <position position="55"/>
    </location>
    <ligand>
        <name>Zn(2+)</name>
        <dbReference type="ChEBI" id="CHEBI:29105"/>
    </ligand>
</feature>
<dbReference type="Gene3D" id="3.40.1800.20">
    <property type="match status" value="1"/>
</dbReference>
<evidence type="ECO:0000313" key="11">
    <source>
        <dbReference type="Proteomes" id="UP000008820"/>
    </source>
</evidence>
<keyword evidence="1 6" id="KW-0479">Metal-binding</keyword>
<keyword evidence="3 5" id="KW-0863">Zinc-finger</keyword>
<dbReference type="EnsemblMetazoa" id="AAEL011868-RB">
    <property type="protein sequence ID" value="AAEL011868-PB"/>
    <property type="gene ID" value="AAEL011868"/>
</dbReference>
<proteinExistence type="predicted"/>
<evidence type="ECO:0000313" key="10">
    <source>
        <dbReference type="EnsemblMetazoa" id="AAEL011868-PB"/>
    </source>
</evidence>
<feature type="domain" description="ZAD" evidence="9">
    <location>
        <begin position="11"/>
        <end position="82"/>
    </location>
</feature>
<protein>
    <submittedName>
        <fullName evidence="10">Uncharacterized protein</fullName>
    </submittedName>
</protein>
<dbReference type="PANTHER" id="PTHR23225:SF2">
    <property type="entry name" value="AT09679P-RELATED"/>
    <property type="match status" value="1"/>
</dbReference>
<dbReference type="FunFam" id="3.30.160.60:FF:000072">
    <property type="entry name" value="zinc finger protein 143 isoform X1"/>
    <property type="match status" value="1"/>
</dbReference>
<dbReference type="FunFam" id="3.30.160.60:FF:000446">
    <property type="entry name" value="Zinc finger protein"/>
    <property type="match status" value="1"/>
</dbReference>
<dbReference type="Pfam" id="PF07776">
    <property type="entry name" value="zf-AD"/>
    <property type="match status" value="1"/>
</dbReference>
<feature type="binding site" evidence="6">
    <location>
        <position position="58"/>
    </location>
    <ligand>
        <name>Zn(2+)</name>
        <dbReference type="ChEBI" id="CHEBI:29105"/>
    </ligand>
</feature>
<dbReference type="Proteomes" id="UP000008820">
    <property type="component" value="Chromosome 2"/>
</dbReference>
<dbReference type="AlphaFoldDB" id="A0A1S4FUT0"/>
<feature type="compositionally biased region" description="Basic and acidic residues" evidence="7">
    <location>
        <begin position="90"/>
        <end position="106"/>
    </location>
</feature>
<evidence type="ECO:0000256" key="6">
    <source>
        <dbReference type="PROSITE-ProRule" id="PRU01263"/>
    </source>
</evidence>
<feature type="domain" description="C2H2-type" evidence="8">
    <location>
        <begin position="321"/>
        <end position="348"/>
    </location>
</feature>
<keyword evidence="2" id="KW-0677">Repeat</keyword>
<keyword evidence="4 6" id="KW-0862">Zinc</keyword>
<evidence type="ECO:0000256" key="2">
    <source>
        <dbReference type="ARBA" id="ARBA00022737"/>
    </source>
</evidence>
<dbReference type="SUPFAM" id="SSF57667">
    <property type="entry name" value="beta-beta-alpha zinc fingers"/>
    <property type="match status" value="5"/>
</dbReference>
<dbReference type="PROSITE" id="PS50157">
    <property type="entry name" value="ZINC_FINGER_C2H2_2"/>
    <property type="match status" value="8"/>
</dbReference>
<dbReference type="Pfam" id="PF00096">
    <property type="entry name" value="zf-C2H2"/>
    <property type="match status" value="3"/>
</dbReference>
<evidence type="ECO:0000256" key="5">
    <source>
        <dbReference type="PROSITE-ProRule" id="PRU00042"/>
    </source>
</evidence>
<dbReference type="SUPFAM" id="SSF57716">
    <property type="entry name" value="Glucocorticoid receptor-like (DNA-binding domain)"/>
    <property type="match status" value="1"/>
</dbReference>
<feature type="region of interest" description="Disordered" evidence="7">
    <location>
        <begin position="87"/>
        <end position="141"/>
    </location>
</feature>
<dbReference type="SMART" id="SM00868">
    <property type="entry name" value="zf-AD"/>
    <property type="match status" value="1"/>
</dbReference>
<accession>A0A1S4FUT0</accession>
<reference evidence="10 11" key="1">
    <citation type="submission" date="2017-06" db="EMBL/GenBank/DDBJ databases">
        <title>Aedes aegypti genome working group (AGWG) sequencing and assembly.</title>
        <authorList>
            <consortium name="Aedes aegypti Genome Working Group (AGWG)"/>
            <person name="Matthews B.J."/>
        </authorList>
    </citation>
    <scope>NUCLEOTIDE SEQUENCE [LARGE SCALE GENOMIC DNA]</scope>
    <source>
        <strain evidence="10 11">LVP_AGWG</strain>
    </source>
</reference>
<feature type="domain" description="C2H2-type" evidence="8">
    <location>
        <begin position="265"/>
        <end position="287"/>
    </location>
</feature>
<gene>
    <name evidence="10" type="primary">5575485</name>
</gene>
<dbReference type="InterPro" id="IPR039970">
    <property type="entry name" value="TF_Grauzone"/>
</dbReference>
<organism evidence="10 11">
    <name type="scientific">Aedes aegypti</name>
    <name type="common">Yellowfever mosquito</name>
    <name type="synonym">Culex aegypti</name>
    <dbReference type="NCBI Taxonomy" id="7159"/>
    <lineage>
        <taxon>Eukaryota</taxon>
        <taxon>Metazoa</taxon>
        <taxon>Ecdysozoa</taxon>
        <taxon>Arthropoda</taxon>
        <taxon>Hexapoda</taxon>
        <taxon>Insecta</taxon>
        <taxon>Pterygota</taxon>
        <taxon>Neoptera</taxon>
        <taxon>Endopterygota</taxon>
        <taxon>Diptera</taxon>
        <taxon>Nematocera</taxon>
        <taxon>Culicoidea</taxon>
        <taxon>Culicidae</taxon>
        <taxon>Culicinae</taxon>
        <taxon>Aedini</taxon>
        <taxon>Aedes</taxon>
        <taxon>Stegomyia</taxon>
    </lineage>
</organism>
<keyword evidence="11" id="KW-1185">Reference proteome</keyword>
<dbReference type="SMART" id="SM00355">
    <property type="entry name" value="ZnF_C2H2"/>
    <property type="match status" value="10"/>
</dbReference>